<evidence type="ECO:0008006" key="3">
    <source>
        <dbReference type="Google" id="ProtNLM"/>
    </source>
</evidence>
<name>A0A7W6BPW1_9SPHN</name>
<dbReference type="AlphaFoldDB" id="A0A7W6BPW1"/>
<dbReference type="RefSeq" id="WP_188073312.1">
    <property type="nucleotide sequence ID" value="NZ_BSPS01000217.1"/>
</dbReference>
<dbReference type="Proteomes" id="UP000571950">
    <property type="component" value="Unassembled WGS sequence"/>
</dbReference>
<comment type="caution">
    <text evidence="1">The sequence shown here is derived from an EMBL/GenBank/DDBJ whole genome shotgun (WGS) entry which is preliminary data.</text>
</comment>
<evidence type="ECO:0000313" key="2">
    <source>
        <dbReference type="Proteomes" id="UP000571950"/>
    </source>
</evidence>
<accession>A0A7W6BPW1</accession>
<evidence type="ECO:0000313" key="1">
    <source>
        <dbReference type="EMBL" id="MBB3927850.1"/>
    </source>
</evidence>
<gene>
    <name evidence="1" type="ORF">GGR43_003587</name>
</gene>
<dbReference type="EMBL" id="JACIDT010000015">
    <property type="protein sequence ID" value="MBB3927850.1"/>
    <property type="molecule type" value="Genomic_DNA"/>
</dbReference>
<protein>
    <recommendedName>
        <fullName evidence="3">Transposase</fullName>
    </recommendedName>
</protein>
<organism evidence="1 2">
    <name type="scientific">Sphingobium jiangsuense</name>
    <dbReference type="NCBI Taxonomy" id="870476"/>
    <lineage>
        <taxon>Bacteria</taxon>
        <taxon>Pseudomonadati</taxon>
        <taxon>Pseudomonadota</taxon>
        <taxon>Alphaproteobacteria</taxon>
        <taxon>Sphingomonadales</taxon>
        <taxon>Sphingomonadaceae</taxon>
        <taxon>Sphingobium</taxon>
    </lineage>
</organism>
<sequence>MIRLIRQYIARRRLARLKKQTEAVNASWSINRNRQLSPARRAHIAVLVAGISKREEV</sequence>
<keyword evidence="2" id="KW-1185">Reference proteome</keyword>
<reference evidence="1 2" key="1">
    <citation type="submission" date="2020-08" db="EMBL/GenBank/DDBJ databases">
        <title>Genomic Encyclopedia of Type Strains, Phase IV (KMG-IV): sequencing the most valuable type-strain genomes for metagenomic binning, comparative biology and taxonomic classification.</title>
        <authorList>
            <person name="Goeker M."/>
        </authorList>
    </citation>
    <scope>NUCLEOTIDE SEQUENCE [LARGE SCALE GENOMIC DNA]</scope>
    <source>
        <strain evidence="1 2">DSM 26189</strain>
    </source>
</reference>
<proteinExistence type="predicted"/>